<dbReference type="InterPro" id="IPR016195">
    <property type="entry name" value="Pol/histidinol_Pase-like"/>
</dbReference>
<gene>
    <name evidence="2" type="ORF">P4I72_32255</name>
</gene>
<dbReference type="PANTHER" id="PTHR42924:SF3">
    <property type="entry name" value="POLYMERASE_HISTIDINOL PHOSPHATASE N-TERMINAL DOMAIN-CONTAINING PROTEIN"/>
    <property type="match status" value="1"/>
</dbReference>
<keyword evidence="3" id="KW-1185">Reference proteome</keyword>
<dbReference type="NCBIfam" id="NF038032">
    <property type="entry name" value="CehA_McbA_metalo"/>
    <property type="match status" value="1"/>
</dbReference>
<evidence type="ECO:0000313" key="3">
    <source>
        <dbReference type="Proteomes" id="UP001338137"/>
    </source>
</evidence>
<dbReference type="Proteomes" id="UP001338137">
    <property type="component" value="Unassembled WGS sequence"/>
</dbReference>
<dbReference type="InterPro" id="IPR003141">
    <property type="entry name" value="Pol/His_phosphatase_N"/>
</dbReference>
<name>A0ABU6GC59_9BACL</name>
<proteinExistence type="predicted"/>
<dbReference type="SMART" id="SM00481">
    <property type="entry name" value="POLIIIAc"/>
    <property type="match status" value="1"/>
</dbReference>
<dbReference type="InterPro" id="IPR004013">
    <property type="entry name" value="PHP_dom"/>
</dbReference>
<dbReference type="Pfam" id="PF02811">
    <property type="entry name" value="PHP"/>
    <property type="match status" value="1"/>
</dbReference>
<evidence type="ECO:0000259" key="1">
    <source>
        <dbReference type="SMART" id="SM00481"/>
    </source>
</evidence>
<dbReference type="RefSeq" id="WP_326075842.1">
    <property type="nucleotide sequence ID" value="NZ_JARLKY010000103.1"/>
</dbReference>
<dbReference type="Gene3D" id="3.20.20.140">
    <property type="entry name" value="Metal-dependent hydrolases"/>
    <property type="match status" value="1"/>
</dbReference>
<dbReference type="PANTHER" id="PTHR42924">
    <property type="entry name" value="EXONUCLEASE"/>
    <property type="match status" value="1"/>
</dbReference>
<dbReference type="SUPFAM" id="SSF89550">
    <property type="entry name" value="PHP domain-like"/>
    <property type="match status" value="1"/>
</dbReference>
<reference evidence="2 3" key="1">
    <citation type="submission" date="2023-03" db="EMBL/GenBank/DDBJ databases">
        <title>Bacillus Genome Sequencing.</title>
        <authorList>
            <person name="Dunlap C."/>
        </authorList>
    </citation>
    <scope>NUCLEOTIDE SEQUENCE [LARGE SCALE GENOMIC DNA]</scope>
    <source>
        <strain evidence="2 3">BD-533</strain>
    </source>
</reference>
<protein>
    <submittedName>
        <fullName evidence="2">CehA/McbA family metallohydrolase</fullName>
    </submittedName>
</protein>
<feature type="domain" description="Polymerase/histidinol phosphatase N-terminal" evidence="1">
    <location>
        <begin position="8"/>
        <end position="73"/>
    </location>
</feature>
<dbReference type="EMBL" id="JARLKY010000103">
    <property type="protein sequence ID" value="MEC0231785.1"/>
    <property type="molecule type" value="Genomic_DNA"/>
</dbReference>
<comment type="caution">
    <text evidence="2">The sequence shown here is derived from an EMBL/GenBank/DDBJ whole genome shotgun (WGS) entry which is preliminary data.</text>
</comment>
<organism evidence="2 3">
    <name type="scientific">Paenibacillus alba</name>
    <dbReference type="NCBI Taxonomy" id="1197127"/>
    <lineage>
        <taxon>Bacteria</taxon>
        <taxon>Bacillati</taxon>
        <taxon>Bacillota</taxon>
        <taxon>Bacilli</taxon>
        <taxon>Bacillales</taxon>
        <taxon>Paenibacillaceae</taxon>
        <taxon>Paenibacillus</taxon>
    </lineage>
</organism>
<evidence type="ECO:0000313" key="2">
    <source>
        <dbReference type="EMBL" id="MEC0231785.1"/>
    </source>
</evidence>
<sequence>MSKKWLPYELHTHTYHSDGEHSLSELAQSAKEIGLYGIAMTDHNTMSPLLEREAVQQENQLHIVRGMEWTTFFGHMLMIGITRYVDWRDLGIKDIHKGIERVHQQGGVVGIAHPFRIGSPLCTGCYWEYEVSNWHDIDYIEVWSYTLPSILTSNQRAYRMWTDLLNQGYRITGVCGRDWHISSKKTQEPVAVSYLQLESSDAESSYEDKSVVEAIRKGAVSVTMGPLLLISIASVSLESVYGMGDEVPSTHGQHGWEAKVTLDMTERAAYWQLDEQEFTIILIGNLGVMSEQIVAAPQLSVSIPVQTAGLSWLRAELYGVIANCRTMIAFTNPIYFQVE</sequence>
<accession>A0ABU6GC59</accession>
<dbReference type="InterPro" id="IPR052018">
    <property type="entry name" value="PHP_domain"/>
</dbReference>